<feature type="compositionally biased region" description="Basic and acidic residues" evidence="1">
    <location>
        <begin position="331"/>
        <end position="350"/>
    </location>
</feature>
<feature type="compositionally biased region" description="Acidic residues" evidence="1">
    <location>
        <begin position="321"/>
        <end position="330"/>
    </location>
</feature>
<protein>
    <recommendedName>
        <fullName evidence="4">Ig-like domain-containing protein</fullName>
    </recommendedName>
</protein>
<evidence type="ECO:0000313" key="3">
    <source>
        <dbReference type="Proteomes" id="UP001153269"/>
    </source>
</evidence>
<reference evidence="2" key="1">
    <citation type="submission" date="2020-03" db="EMBL/GenBank/DDBJ databases">
        <authorList>
            <person name="Weist P."/>
        </authorList>
    </citation>
    <scope>NUCLEOTIDE SEQUENCE</scope>
</reference>
<organism evidence="2 3">
    <name type="scientific">Pleuronectes platessa</name>
    <name type="common">European plaice</name>
    <dbReference type="NCBI Taxonomy" id="8262"/>
    <lineage>
        <taxon>Eukaryota</taxon>
        <taxon>Metazoa</taxon>
        <taxon>Chordata</taxon>
        <taxon>Craniata</taxon>
        <taxon>Vertebrata</taxon>
        <taxon>Euteleostomi</taxon>
        <taxon>Actinopterygii</taxon>
        <taxon>Neopterygii</taxon>
        <taxon>Teleostei</taxon>
        <taxon>Neoteleostei</taxon>
        <taxon>Acanthomorphata</taxon>
        <taxon>Carangaria</taxon>
        <taxon>Pleuronectiformes</taxon>
        <taxon>Pleuronectoidei</taxon>
        <taxon>Pleuronectidae</taxon>
        <taxon>Pleuronectes</taxon>
    </lineage>
</organism>
<feature type="compositionally biased region" description="Basic and acidic residues" evidence="1">
    <location>
        <begin position="539"/>
        <end position="556"/>
    </location>
</feature>
<sequence length="556" mass="61235">MFIPYQERSEATDTDTRSSVFTPVKNNTASAQRNPRHIRLKMLTSWLAVTALLAASASPAATERGPLTVAATCRVKGHPELELTLNCGHGGNTGVVQFWHTPFGDLRAPGPHSELDPVFMHPDGSLVVPNSSSLHSGLYYCLLQHTEGTTLWPYQLHVGSHHQENQEHENQEHQSQDQDSSCRMLRVRRSAASEEEEQPGGVSDGELAGAVAASVLLTFVFGFSAGALSRAHVLRCLGAIPAKLRSLRPPAVPHRDPELSMNTLTSMYHNEATETTTSSTHSSPPVKPQRSFRLKREEQQDITTYLEGCDNTKEEKRGMEEQEEEEEEEDKAGRSLEENKEGKKEEEREVTVLYQLGDNGGSQSETDEVKYIDNGEERDGGSREEEEKDSGEKENSRREDEERRGSEQEVEGNREKENEETEGAEGEMDKDISQQSETEDEELDRRTSEETQGGIMGGGGAAGGGGGGGEASSSPPCSARRSRIIRLYQYDEDGHRYSHLPDPAPDEPVPAPRLKQRSLSLTRLNAIMAAASAGPLDGGETRGEGQEERPHFHMEI</sequence>
<feature type="region of interest" description="Disordered" evidence="1">
    <location>
        <begin position="162"/>
        <end position="204"/>
    </location>
</feature>
<feature type="compositionally biased region" description="Polar residues" evidence="1">
    <location>
        <begin position="17"/>
        <end position="33"/>
    </location>
</feature>
<dbReference type="EMBL" id="CADEAL010000410">
    <property type="protein sequence ID" value="CAB1419779.1"/>
    <property type="molecule type" value="Genomic_DNA"/>
</dbReference>
<accession>A0A9N7YCZ2</accession>
<evidence type="ECO:0000256" key="1">
    <source>
        <dbReference type="SAM" id="MobiDB-lite"/>
    </source>
</evidence>
<feature type="compositionally biased region" description="Basic and acidic residues" evidence="1">
    <location>
        <begin position="367"/>
        <end position="417"/>
    </location>
</feature>
<name>A0A9N7YCZ2_PLEPL</name>
<dbReference type="AlphaFoldDB" id="A0A9N7YCZ2"/>
<feature type="compositionally biased region" description="Basic and acidic residues" evidence="1">
    <location>
        <begin position="7"/>
        <end position="16"/>
    </location>
</feature>
<feature type="region of interest" description="Disordered" evidence="1">
    <location>
        <begin position="531"/>
        <end position="556"/>
    </location>
</feature>
<evidence type="ECO:0000313" key="2">
    <source>
        <dbReference type="EMBL" id="CAB1419779.1"/>
    </source>
</evidence>
<feature type="compositionally biased region" description="Basic and acidic residues" evidence="1">
    <location>
        <begin position="162"/>
        <end position="176"/>
    </location>
</feature>
<feature type="compositionally biased region" description="Basic and acidic residues" evidence="1">
    <location>
        <begin position="310"/>
        <end position="320"/>
    </location>
</feature>
<feature type="compositionally biased region" description="Gly residues" evidence="1">
    <location>
        <begin position="454"/>
        <end position="470"/>
    </location>
</feature>
<dbReference type="SUPFAM" id="SSF48726">
    <property type="entry name" value="Immunoglobulin"/>
    <property type="match status" value="1"/>
</dbReference>
<proteinExistence type="predicted"/>
<feature type="region of interest" description="Disordered" evidence="1">
    <location>
        <begin position="1"/>
        <end position="33"/>
    </location>
</feature>
<keyword evidence="3" id="KW-1185">Reference proteome</keyword>
<dbReference type="InterPro" id="IPR036179">
    <property type="entry name" value="Ig-like_dom_sf"/>
</dbReference>
<comment type="caution">
    <text evidence="2">The sequence shown here is derived from an EMBL/GenBank/DDBJ whole genome shotgun (WGS) entry which is preliminary data.</text>
</comment>
<dbReference type="Proteomes" id="UP001153269">
    <property type="component" value="Unassembled WGS sequence"/>
</dbReference>
<feature type="region of interest" description="Disordered" evidence="1">
    <location>
        <begin position="272"/>
        <end position="484"/>
    </location>
</feature>
<evidence type="ECO:0008006" key="4">
    <source>
        <dbReference type="Google" id="ProtNLM"/>
    </source>
</evidence>
<gene>
    <name evidence="2" type="ORF">PLEPLA_LOCUS7630</name>
</gene>
<feature type="compositionally biased region" description="Low complexity" evidence="1">
    <location>
        <begin position="273"/>
        <end position="283"/>
    </location>
</feature>